<organism evidence="1 2">
    <name type="scientific">Erwinia psidii</name>
    <dbReference type="NCBI Taxonomy" id="69224"/>
    <lineage>
        <taxon>Bacteria</taxon>
        <taxon>Pseudomonadati</taxon>
        <taxon>Pseudomonadota</taxon>
        <taxon>Gammaproteobacteria</taxon>
        <taxon>Enterobacterales</taxon>
        <taxon>Erwiniaceae</taxon>
        <taxon>Erwinia</taxon>
    </lineage>
</organism>
<accession>A0A3N6SE09</accession>
<proteinExistence type="predicted"/>
<dbReference type="Pfam" id="PF16263">
    <property type="entry name" value="DUF4917"/>
    <property type="match status" value="1"/>
</dbReference>
<dbReference type="OrthoDB" id="828244at2"/>
<dbReference type="RefSeq" id="WP_124234385.1">
    <property type="nucleotide sequence ID" value="NZ_RHHM01000016.1"/>
</dbReference>
<name>A0A3N6SE09_9GAMM</name>
<gene>
    <name evidence="1" type="ORF">EB241_17950</name>
</gene>
<dbReference type="InterPro" id="IPR032581">
    <property type="entry name" value="DUF4917"/>
</dbReference>
<dbReference type="Proteomes" id="UP000279457">
    <property type="component" value="Unassembled WGS sequence"/>
</dbReference>
<dbReference type="AlphaFoldDB" id="A0A3N6SE09"/>
<dbReference type="EMBL" id="RHHM01000016">
    <property type="protein sequence ID" value="RQM36851.1"/>
    <property type="molecule type" value="Genomic_DNA"/>
</dbReference>
<protein>
    <submittedName>
        <fullName evidence="1">DUF4917 family protein</fullName>
    </submittedName>
</protein>
<evidence type="ECO:0000313" key="1">
    <source>
        <dbReference type="EMBL" id="RQM36851.1"/>
    </source>
</evidence>
<comment type="caution">
    <text evidence="1">The sequence shown here is derived from an EMBL/GenBank/DDBJ whole genome shotgun (WGS) entry which is preliminary data.</text>
</comment>
<keyword evidence="2" id="KW-1185">Reference proteome</keyword>
<sequence>MELFTFQEAIEKSSKYTRHVLLGNGFSIACKPDIFVYGRLFEQADFSKLSVSARNVFNALETEDFEKVINILNNSSRVLNVYNNDIQKTINLITGDATALKEVLVQALAASHPSNPNELTSEQYRHCKLFLENFSKIYTLNYDLLLYWVCMHCDEGEKPSSDDGFRKPYENYDAPYVTWEPKNTHKQNMFFLHGALHLFDAGYELRKFTWVNTNIRLIDQIRKAMDENLFPVFVSEGTSKEKIEKIRHNDYLAKSYRSFVEISGALFIYGHSLADNDEHFLTSIENGKVRQLYVGIYGDPESKVNKKIVRRAMKMVPIRKKGNLEVFFYDASTAKVWG</sequence>
<evidence type="ECO:0000313" key="2">
    <source>
        <dbReference type="Proteomes" id="UP000279457"/>
    </source>
</evidence>
<reference evidence="1 2" key="1">
    <citation type="submission" date="2018-10" db="EMBL/GenBank/DDBJ databases">
        <title>Draft genome sequence for the type isolate of Erwinia psidii, agent causal of bacterial blight in guava (Psidium guajava) and wilt and die-back of Eucalyptus spp.</title>
        <authorList>
            <person name="Hermenegildo P.S."/>
            <person name="Santos S.A."/>
            <person name="Guimaraes L.M.S."/>
            <person name="Vidigal P.M.P."/>
            <person name="Pereira I.C."/>
            <person name="Badel J.L."/>
            <person name="Alfenas-Zerbini P."/>
            <person name="Ferreira M.A.S.V."/>
            <person name="Alfenas A.C."/>
        </authorList>
    </citation>
    <scope>NUCLEOTIDE SEQUENCE [LARGE SCALE GENOMIC DNA]</scope>
    <source>
        <strain evidence="1 2">IBSBF 435</strain>
    </source>
</reference>